<dbReference type="EMBL" id="LR796718">
    <property type="protein sequence ID" value="CAB4161684.1"/>
    <property type="molecule type" value="Genomic_DNA"/>
</dbReference>
<evidence type="ECO:0000313" key="1">
    <source>
        <dbReference type="EMBL" id="CAB4161684.1"/>
    </source>
</evidence>
<organism evidence="1">
    <name type="scientific">uncultured Caudovirales phage</name>
    <dbReference type="NCBI Taxonomy" id="2100421"/>
    <lineage>
        <taxon>Viruses</taxon>
        <taxon>Duplodnaviria</taxon>
        <taxon>Heunggongvirae</taxon>
        <taxon>Uroviricota</taxon>
        <taxon>Caudoviricetes</taxon>
        <taxon>Peduoviridae</taxon>
        <taxon>Maltschvirus</taxon>
        <taxon>Maltschvirus maltsch</taxon>
    </lineage>
</organism>
<accession>A0A6J5P2F3</accession>
<name>A0A6J5P2F3_9CAUD</name>
<proteinExistence type="predicted"/>
<reference evidence="1" key="1">
    <citation type="submission" date="2020-04" db="EMBL/GenBank/DDBJ databases">
        <authorList>
            <person name="Chiriac C."/>
            <person name="Salcher M."/>
            <person name="Ghai R."/>
            <person name="Kavagutti S V."/>
        </authorList>
    </citation>
    <scope>NUCLEOTIDE SEQUENCE</scope>
</reference>
<gene>
    <name evidence="1" type="ORF">UFOVP761_40</name>
</gene>
<sequence>MTVNLSPVAGAGWQFFTDSGTVLSGGLLYTYAAGTTLPTTTYQDSAGLVPNSNPIVLDAAGRVSAEVWLTSGTAYKLVLKTSVGATVWTMDNLLGINDATAVAWSAITGKPTTIAGYGITDGLTTTAAAATYAPLASPTFTGTASAKDELLNTYNLGWRDCPQNAKSVSYELVLADRGKQVLMSGTSLTLTVPANGTVAFPVGATIMVVNTDATSLTIAITTDTMTLANSTTTGSRTLARNGMATLTKIGTTNWLIAGSGLT</sequence>
<protein>
    <submittedName>
        <fullName evidence="1">Uncharacterized protein</fullName>
    </submittedName>
</protein>